<evidence type="ECO:0000313" key="2">
    <source>
        <dbReference type="Proteomes" id="UP000478836"/>
    </source>
</evidence>
<protein>
    <recommendedName>
        <fullName evidence="3">Tail terminator</fullName>
    </recommendedName>
</protein>
<evidence type="ECO:0000313" key="1">
    <source>
        <dbReference type="EMBL" id="KAB1867335.1"/>
    </source>
</evidence>
<accession>A0ABQ6VAD5</accession>
<dbReference type="GeneID" id="77475992"/>
<dbReference type="RefSeq" id="WP_151458893.1">
    <property type="nucleotide sequence ID" value="NZ_JAQEIW010000003.1"/>
</dbReference>
<evidence type="ECO:0008006" key="3">
    <source>
        <dbReference type="Google" id="ProtNLM"/>
    </source>
</evidence>
<comment type="caution">
    <text evidence="1">The sequence shown here is derived from an EMBL/GenBank/DDBJ whole genome shotgun (WGS) entry which is preliminary data.</text>
</comment>
<proteinExistence type="predicted"/>
<dbReference type="EMBL" id="WAAO01000001">
    <property type="protein sequence ID" value="KAB1867335.1"/>
    <property type="molecule type" value="Genomic_DNA"/>
</dbReference>
<reference evidence="2" key="1">
    <citation type="submission" date="2019-09" db="EMBL/GenBank/DDBJ databases">
        <title>Whole genome sequencing of Microbacterium maritypicum.</title>
        <authorList>
            <person name="Lenchi N."/>
        </authorList>
    </citation>
    <scope>NUCLEOTIDE SEQUENCE [LARGE SCALE GENOMIC DNA]</scope>
    <source>
        <strain evidence="2">G1</strain>
    </source>
</reference>
<name>A0ABQ6VAD5_9MICO</name>
<organism evidence="1 2">
    <name type="scientific">Microbacterium algeriense</name>
    <dbReference type="NCBI Taxonomy" id="2615184"/>
    <lineage>
        <taxon>Bacteria</taxon>
        <taxon>Bacillati</taxon>
        <taxon>Actinomycetota</taxon>
        <taxon>Actinomycetes</taxon>
        <taxon>Micrococcales</taxon>
        <taxon>Microbacteriaceae</taxon>
        <taxon>Microbacterium</taxon>
    </lineage>
</organism>
<gene>
    <name evidence="1" type="ORF">F6A08_05990</name>
</gene>
<keyword evidence="2" id="KW-1185">Reference proteome</keyword>
<dbReference type="Proteomes" id="UP000478836">
    <property type="component" value="Unassembled WGS sequence"/>
</dbReference>
<sequence length="139" mass="15055">MRVMPPDLVTWLMGYVSDAADADGFEVDVVGAEPEDLELPLTRPLIVIRIDPGSRVDWTTFDRSVGASVLGGSKNAPTPIVDLARWLASVLFDDELPLATGSPIARVDFSGCNGPYAVPDELDVARQYMTAQYVVEGSW</sequence>